<reference evidence="3" key="1">
    <citation type="journal article" date="2013" name="Science">
        <title>The Amborella genome and the evolution of flowering plants.</title>
        <authorList>
            <consortium name="Amborella Genome Project"/>
        </authorList>
    </citation>
    <scope>NUCLEOTIDE SEQUENCE [LARGE SCALE GENOMIC DNA]</scope>
</reference>
<dbReference type="EMBL" id="KI393051">
    <property type="protein sequence ID" value="ERN09184.1"/>
    <property type="molecule type" value="Genomic_DNA"/>
</dbReference>
<gene>
    <name evidence="2" type="ORF">AMTR_s00014p00240850</name>
</gene>
<feature type="region of interest" description="Disordered" evidence="1">
    <location>
        <begin position="1"/>
        <end position="88"/>
    </location>
</feature>
<dbReference type="Proteomes" id="UP000017836">
    <property type="component" value="Unassembled WGS sequence"/>
</dbReference>
<keyword evidence="3" id="KW-1185">Reference proteome</keyword>
<protein>
    <submittedName>
        <fullName evidence="2">Uncharacterized protein</fullName>
    </submittedName>
</protein>
<dbReference type="Gramene" id="ERN09184">
    <property type="protein sequence ID" value="ERN09184"/>
    <property type="gene ID" value="AMTR_s00014p00240850"/>
</dbReference>
<sequence>MEEGSESRGPRVSGSVHGESSRPPTRAAIQALAELSVRSSVDPEGVERDAPELDGVDMDGGAFLDEDTIPPPMLLSNEEWRDQEREKI</sequence>
<dbReference type="HOGENOM" id="CLU_2472069_0_0_1"/>
<evidence type="ECO:0000313" key="3">
    <source>
        <dbReference type="Proteomes" id="UP000017836"/>
    </source>
</evidence>
<accession>W1PN35</accession>
<organism evidence="2 3">
    <name type="scientific">Amborella trichopoda</name>
    <dbReference type="NCBI Taxonomy" id="13333"/>
    <lineage>
        <taxon>Eukaryota</taxon>
        <taxon>Viridiplantae</taxon>
        <taxon>Streptophyta</taxon>
        <taxon>Embryophyta</taxon>
        <taxon>Tracheophyta</taxon>
        <taxon>Spermatophyta</taxon>
        <taxon>Magnoliopsida</taxon>
        <taxon>Amborellales</taxon>
        <taxon>Amborellaceae</taxon>
        <taxon>Amborella</taxon>
    </lineage>
</organism>
<feature type="compositionally biased region" description="Basic and acidic residues" evidence="1">
    <location>
        <begin position="78"/>
        <end position="88"/>
    </location>
</feature>
<evidence type="ECO:0000256" key="1">
    <source>
        <dbReference type="SAM" id="MobiDB-lite"/>
    </source>
</evidence>
<dbReference type="AlphaFoldDB" id="W1PN35"/>
<name>W1PN35_AMBTC</name>
<proteinExistence type="predicted"/>
<evidence type="ECO:0000313" key="2">
    <source>
        <dbReference type="EMBL" id="ERN09184.1"/>
    </source>
</evidence>